<organism evidence="3 4">
    <name type="scientific">Prorocentrum cordatum</name>
    <dbReference type="NCBI Taxonomy" id="2364126"/>
    <lineage>
        <taxon>Eukaryota</taxon>
        <taxon>Sar</taxon>
        <taxon>Alveolata</taxon>
        <taxon>Dinophyceae</taxon>
        <taxon>Prorocentrales</taxon>
        <taxon>Prorocentraceae</taxon>
        <taxon>Prorocentrum</taxon>
    </lineage>
</organism>
<dbReference type="SUPFAM" id="SSF53098">
    <property type="entry name" value="Ribonuclease H-like"/>
    <property type="match status" value="1"/>
</dbReference>
<dbReference type="InterPro" id="IPR050951">
    <property type="entry name" value="Retrovirus_Pol_polyprotein"/>
</dbReference>
<sequence>MAAGGGADWKLPNTLPEFTRYVPPGWKPGLPEYTFKNFLERLHLWWRITPITDEEAGPLVASRLLDQAFEVAMHMRVDRNGQIYTGDAALALAKTDAVLDPHDGSVVVPENPAGVVHLIQRLKEAFEVHDQDKQGEILDRFWDTRRGSSSLQDFLLWFKQRYDEAESKAGLQLNDAGRTHLLFKWSGLPARRVADIKLHHNGDLTQFNQIYSMISRIAKQEMAAGVTHHHGHYGECDDEELNDEDYHLSFYTDEDQDEYIDFTYDEDTDLHYRDYMVAESGEWRYGAYDSYWNWYDQDEVESYLDELDLEEAYQMTGFRPKEKEKAKDAFAAKDVEKAPKVEDADEKAKDKGNGGKTKNKQDSNGCSTCGSKWHRDQDCPAKHRAAAGNQDGKNQCKIYADSTSLQRLPSEYGIHRTALAAGHRGPDDLDYSQWSQQESDFYLDDDGQDITLKNSHSKLSGIDGKASPSLGLGTIPLNLKALPRSTFTMDLLGGSGSRCPCLLPNESMIEHVASMCTNVLPNKDGVLVINHIGSMGKKVAPTSFLRILYTDSGHYLLPIDGPTANTGEEASALRQAVKDYMEFIFDVNQTAKSNVSTALHISQMFYKQWASFTGDMWTGANMWPTSCDRDDVSELERKYRAWPEEFYQQTMLPVITPRNATLWMDHMKGFKVHVQERMSGSGRLSLRCMRLGLQMAFPVDYRYGWNLADSEHQNILTAIRHTVGIKITRWAPACTPWSQASKGNAEKREAEREAQDPTLSWCVSDIQDGQKRGEHAAVENPATSEIWDKSSLRCLSGLGLRPYVGDHCPFGAVNENGEPIRKRTRYLSTFGLRGTTRHCKCKVPHGQLVGHTDGVRRTARAAIYPKQLCDAIGKDIMKIIGQAKTGYYHGEFLTENADGCNYTSCWTCPRCKHGTKTTEPHTRIQGQCKMAGSVPRGAPAPVAAPAPAAAAPAAQLRIQKMILWWQHPRNLLTKTNQQYNLYKTCHWNGLPMLREISTLKEKPKIAKKEWYDVKPSFNLANLLKKLKEAAENKVGISMAVHFNQRVQIDLFFQWDECFILIIDEFSKYKIADFLKDRTAEEILTSVRRCWIRYFGPPVRLILDQEGGLVSELCSRMCDKFNIRRSFAGTDDHTLTGLVERWISLVRLCSLKLKKSCQVQGLQVTNADIIHESAMVSNSLVSYGGQSANQVVLGFTPRDFYDMEATTLDSVTSAVDSCPGQFESALRLRMQAKIAMAKSLVEERIARCNRTRQQQTPPGQRLQPGEPVDIYRVPERKDQSGWRGPAELVKLTQGTGIVVWNGIPYILPTRHIRRHTVKLEKIPLGNGNNFVYLLQKNEDTENLFKLMDLVDGTAYGQYTRLGKTFNGNVMACFPPAAQLRLVNHWALCMQIYKKVFHLKSVDGLLYGTSVKRIPALDRIFHGLLVTWSRANHADYLAQEVRPNKGLNVADYSKGSWEDTSFFLMYRTELPVNPFLDDYEIPNIDDLGNVETMPESMRDIDQDLKDMVSLLPDDDSWDMSSLEYSPDVSRR</sequence>
<dbReference type="PROSITE" id="PS50994">
    <property type="entry name" value="INTEGRASE"/>
    <property type="match status" value="1"/>
</dbReference>
<evidence type="ECO:0000256" key="1">
    <source>
        <dbReference type="SAM" id="MobiDB-lite"/>
    </source>
</evidence>
<proteinExistence type="predicted"/>
<dbReference type="EMBL" id="CAUYUJ010000443">
    <property type="protein sequence ID" value="CAK0790533.1"/>
    <property type="molecule type" value="Genomic_DNA"/>
</dbReference>
<dbReference type="PANTHER" id="PTHR37984">
    <property type="entry name" value="PROTEIN CBG26694"/>
    <property type="match status" value="1"/>
</dbReference>
<protein>
    <recommendedName>
        <fullName evidence="2">Integrase catalytic domain-containing protein</fullName>
    </recommendedName>
</protein>
<feature type="non-terminal residue" evidence="3">
    <location>
        <position position="1529"/>
    </location>
</feature>
<feature type="compositionally biased region" description="Basic and acidic residues" evidence="1">
    <location>
        <begin position="324"/>
        <end position="353"/>
    </location>
</feature>
<evidence type="ECO:0000313" key="4">
    <source>
        <dbReference type="Proteomes" id="UP001189429"/>
    </source>
</evidence>
<comment type="caution">
    <text evidence="3">The sequence shown here is derived from an EMBL/GenBank/DDBJ whole genome shotgun (WGS) entry which is preliminary data.</text>
</comment>
<keyword evidence="4" id="KW-1185">Reference proteome</keyword>
<dbReference type="InterPro" id="IPR012337">
    <property type="entry name" value="RNaseH-like_sf"/>
</dbReference>
<reference evidence="3" key="1">
    <citation type="submission" date="2023-10" db="EMBL/GenBank/DDBJ databases">
        <authorList>
            <person name="Chen Y."/>
            <person name="Shah S."/>
            <person name="Dougan E. K."/>
            <person name="Thang M."/>
            <person name="Chan C."/>
        </authorList>
    </citation>
    <scope>NUCLEOTIDE SEQUENCE [LARGE SCALE GENOMIC DNA]</scope>
</reference>
<feature type="region of interest" description="Disordered" evidence="1">
    <location>
        <begin position="324"/>
        <end position="371"/>
    </location>
</feature>
<name>A0ABN9PJN0_9DINO</name>
<dbReference type="InterPro" id="IPR036397">
    <property type="entry name" value="RNaseH_sf"/>
</dbReference>
<gene>
    <name evidence="3" type="ORF">PCOR1329_LOCUS1791</name>
</gene>
<feature type="domain" description="Integrase catalytic" evidence="2">
    <location>
        <begin position="1037"/>
        <end position="1204"/>
    </location>
</feature>
<dbReference type="Proteomes" id="UP001189429">
    <property type="component" value="Unassembled WGS sequence"/>
</dbReference>
<accession>A0ABN9PJN0</accession>
<evidence type="ECO:0000313" key="3">
    <source>
        <dbReference type="EMBL" id="CAK0790533.1"/>
    </source>
</evidence>
<evidence type="ECO:0000259" key="2">
    <source>
        <dbReference type="PROSITE" id="PS50994"/>
    </source>
</evidence>
<dbReference type="PANTHER" id="PTHR37984:SF5">
    <property type="entry name" value="PROTEIN NYNRIN-LIKE"/>
    <property type="match status" value="1"/>
</dbReference>
<dbReference type="Gene3D" id="3.30.420.10">
    <property type="entry name" value="Ribonuclease H-like superfamily/Ribonuclease H"/>
    <property type="match status" value="1"/>
</dbReference>
<dbReference type="InterPro" id="IPR001584">
    <property type="entry name" value="Integrase_cat-core"/>
</dbReference>